<dbReference type="PROSITE" id="PS51257">
    <property type="entry name" value="PROKAR_LIPOPROTEIN"/>
    <property type="match status" value="1"/>
</dbReference>
<proteinExistence type="predicted"/>
<keyword evidence="3" id="KW-1185">Reference proteome</keyword>
<sequence length="353" mass="40019">MKKILLSMGLTAFIVLSACDPMAKEEIEPGLQESSTAQAEGENFRKALEEQTQLVQKLKRNYGLAEGSYSNLAHAIPLEMAKRYAASSRSKEEFGRMMILKSLEIFDETIQNKGQFLSPISRRRHQQTAGDEHEIEYDILAFDDDEAAFDYYIKIPDIDGESDEEEPTEEEEMRGGFPISMIIGNSSTTTTDCGKAADKNPFCASLKRIKFDQLMELYKSVPTLKRGIFSPADAEEALNELSINAGLDPVPVALLLPAVQKYAETPQANSDGHKDWINLLSLHFEVDLNPERGRMYYYGAGGTIFGLINEKYDSSGDLDWASVQLNRRKFEFEMILFWSTFWDQQQPEEFPRR</sequence>
<protein>
    <submittedName>
        <fullName evidence="2">Uncharacterized protein</fullName>
    </submittedName>
</protein>
<feature type="signal peptide" evidence="1">
    <location>
        <begin position="1"/>
        <end position="23"/>
    </location>
</feature>
<accession>A0A1I2R7Y1</accession>
<evidence type="ECO:0000313" key="3">
    <source>
        <dbReference type="Proteomes" id="UP000199642"/>
    </source>
</evidence>
<feature type="chain" id="PRO_5011475702" evidence="1">
    <location>
        <begin position="24"/>
        <end position="353"/>
    </location>
</feature>
<evidence type="ECO:0000313" key="2">
    <source>
        <dbReference type="EMBL" id="SFG36163.1"/>
    </source>
</evidence>
<organism evidence="2 3">
    <name type="scientific">Algoriphagus hitonicola</name>
    <dbReference type="NCBI Taxonomy" id="435880"/>
    <lineage>
        <taxon>Bacteria</taxon>
        <taxon>Pseudomonadati</taxon>
        <taxon>Bacteroidota</taxon>
        <taxon>Cytophagia</taxon>
        <taxon>Cytophagales</taxon>
        <taxon>Cyclobacteriaceae</taxon>
        <taxon>Algoriphagus</taxon>
    </lineage>
</organism>
<name>A0A1I2R7Y1_9BACT</name>
<gene>
    <name evidence="2" type="ORF">SAMN04487988_10395</name>
</gene>
<dbReference type="Proteomes" id="UP000199642">
    <property type="component" value="Unassembled WGS sequence"/>
</dbReference>
<dbReference type="OrthoDB" id="824944at2"/>
<dbReference type="EMBL" id="FOPC01000003">
    <property type="protein sequence ID" value="SFG36163.1"/>
    <property type="molecule type" value="Genomic_DNA"/>
</dbReference>
<reference evidence="3" key="1">
    <citation type="submission" date="2016-10" db="EMBL/GenBank/DDBJ databases">
        <authorList>
            <person name="Varghese N."/>
            <person name="Submissions S."/>
        </authorList>
    </citation>
    <scope>NUCLEOTIDE SEQUENCE [LARGE SCALE GENOMIC DNA]</scope>
    <source>
        <strain evidence="3">DSM 19315</strain>
    </source>
</reference>
<evidence type="ECO:0000256" key="1">
    <source>
        <dbReference type="SAM" id="SignalP"/>
    </source>
</evidence>
<dbReference type="AlphaFoldDB" id="A0A1I2R7Y1"/>
<dbReference type="RefSeq" id="WP_092789553.1">
    <property type="nucleotide sequence ID" value="NZ_FOPC01000003.1"/>
</dbReference>
<keyword evidence="1" id="KW-0732">Signal</keyword>